<dbReference type="Gene3D" id="2.20.110.10">
    <property type="entry name" value="Histone H3 K4-specific methyltransferase SET7/9 N-terminal domain"/>
    <property type="match status" value="1"/>
</dbReference>
<dbReference type="Proteomes" id="UP001642464">
    <property type="component" value="Unassembled WGS sequence"/>
</dbReference>
<feature type="signal peptide" evidence="2">
    <location>
        <begin position="1"/>
        <end position="19"/>
    </location>
</feature>
<dbReference type="SMART" id="SM00698">
    <property type="entry name" value="MORN"/>
    <property type="match status" value="4"/>
</dbReference>
<feature type="chain" id="PRO_5045863231" evidence="2">
    <location>
        <begin position="20"/>
        <end position="1103"/>
    </location>
</feature>
<dbReference type="Pfam" id="PF07714">
    <property type="entry name" value="PK_Tyr_Ser-Thr"/>
    <property type="match status" value="1"/>
</dbReference>
<dbReference type="InterPro" id="IPR003409">
    <property type="entry name" value="MORN"/>
</dbReference>
<dbReference type="InterPro" id="IPR001245">
    <property type="entry name" value="Ser-Thr/Tyr_kinase_cat_dom"/>
</dbReference>
<dbReference type="SUPFAM" id="SSF50985">
    <property type="entry name" value="RCC1/BLIP-II"/>
    <property type="match status" value="1"/>
</dbReference>
<keyword evidence="5" id="KW-1185">Reference proteome</keyword>
<dbReference type="SUPFAM" id="SSF56112">
    <property type="entry name" value="Protein kinase-like (PK-like)"/>
    <property type="match status" value="1"/>
</dbReference>
<gene>
    <name evidence="4" type="ORF">SCF082_LOCUS45781</name>
</gene>
<keyword evidence="4" id="KW-0808">Transferase</keyword>
<evidence type="ECO:0000256" key="2">
    <source>
        <dbReference type="SAM" id="SignalP"/>
    </source>
</evidence>
<keyword evidence="1" id="KW-0677">Repeat</keyword>
<dbReference type="InterPro" id="IPR011009">
    <property type="entry name" value="Kinase-like_dom_sf"/>
</dbReference>
<evidence type="ECO:0000313" key="5">
    <source>
        <dbReference type="Proteomes" id="UP001642464"/>
    </source>
</evidence>
<dbReference type="Gene3D" id="3.40.50.720">
    <property type="entry name" value="NAD(P)-binding Rossmann-like Domain"/>
    <property type="match status" value="1"/>
</dbReference>
<evidence type="ECO:0000259" key="3">
    <source>
        <dbReference type="PROSITE" id="PS50011"/>
    </source>
</evidence>
<proteinExistence type="predicted"/>
<organism evidence="4 5">
    <name type="scientific">Durusdinium trenchii</name>
    <dbReference type="NCBI Taxonomy" id="1381693"/>
    <lineage>
        <taxon>Eukaryota</taxon>
        <taxon>Sar</taxon>
        <taxon>Alveolata</taxon>
        <taxon>Dinophyceae</taxon>
        <taxon>Suessiales</taxon>
        <taxon>Symbiodiniaceae</taxon>
        <taxon>Durusdinium</taxon>
    </lineage>
</organism>
<dbReference type="PROSITE" id="PS50011">
    <property type="entry name" value="PROTEIN_KINASE_DOM"/>
    <property type="match status" value="1"/>
</dbReference>
<dbReference type="Pfam" id="PF02493">
    <property type="entry name" value="MORN"/>
    <property type="match status" value="4"/>
</dbReference>
<dbReference type="GO" id="GO:0016301">
    <property type="term" value="F:kinase activity"/>
    <property type="evidence" value="ECO:0007669"/>
    <property type="project" value="UniProtKB-KW"/>
</dbReference>
<name>A0ABP0RBR2_9DINO</name>
<sequence length="1103" mass="119062">MSMLRVNVILLSGRSAVVAASPTTSVGELKVAAQQSLGQGFLRLVSLDGHFLDPSLALHSVLQDGDVVCAVAQAAKVAATERAFALGVGRVVTWGHVKDGGDCVQHRSPVHLQATQHAFAAIWADGSVTTWGDSRKGGYSSEVHEQLHEVQEIQATADAFAALRADGRVVTWGDRAGGGDSSSVETQLREVRHIQGSKGAFAAILGDGSVVSWGDARHGGDSSAAQARLQQVQHIQATSSAFWSSEVLRKPRPRGATCVGNVKAKSLAEELQVDFVPAPQSRRRVFLILDWSLCPSFILGPERGRAESWLRHGALMDEGLLIADVRDVATAHVAAAKAPKKGGRFIVSTEVRPVPEEVAAVPWTSKDGCSKLVLREVVAPAWSADSAKTITAAAAPGDGPACMRALGPGAHEVRCTQQLRSALGLTCRDALVTVRDMASHLVSTKEFCCLGVVVVFVNRLAMLRPWKVSYANGDTYEGEATGPTPAQCLRHGYGVYTYASGGRYEGEFVEDRKQGWGSFFFENGDAYEGQWYADQMHGHGVLAHWAPTEGVLIYEGEFREGLRCGSGFLVVREGGGLFGTWEDGLLVQGVQLELPEPGHMAVTVISDSQTPLGGSPAEWRPSEVRTWLHGLGLEEAPERAMAPSGGAQLLQAQPEELVQGGQVSSGRSELSAWKHTLAAAHQALVDACQDVMPPVGCWEQLQIAFPSVKQRLVPLAELVINEGGRIAEWKGLAVELVPMPSCLPFSQGAGALSSDALPFASAKDWVHDLELFATVRHPNLRPLLGITLAPEGAAARLTTLYEMAKNSKLLFELIHASFADGSRQQLDFRTELQISLGICEGMAALTSRGLSHGALCSVNVEVVQTAGGCHARLCGLGVSWWRFGWRSCLKVRGAQAKRCALSVEEVVKKYSVCPVNWMAPELLRGHRPRQAADVHSFGLILWEMLFRAVPYGEFSIAQIIATVGYGRHQLRTAAAPSASAGRVFLHEVADQCMRWDVAERPSFSLLLESLRETRQADERRRAKKGVLGRLGGTTEALLSGRFSTSSAPVPTEGPRMVRLETGEWLRVDEDLVEQYPDDEEKWRTLMAFRAKLASQPMSDTTET</sequence>
<keyword evidence="4" id="KW-0418">Kinase</keyword>
<dbReference type="PANTHER" id="PTHR23084">
    <property type="entry name" value="PHOSPHATIDYLINOSITOL-4-PHOSPHATE 5-KINASE RELATED"/>
    <property type="match status" value="1"/>
</dbReference>
<dbReference type="SUPFAM" id="SSF82185">
    <property type="entry name" value="Histone H3 K4-specific methyltransferase SET7/9 N-terminal domain"/>
    <property type="match status" value="1"/>
</dbReference>
<dbReference type="Gene3D" id="1.10.510.10">
    <property type="entry name" value="Transferase(Phosphotransferase) domain 1"/>
    <property type="match status" value="1"/>
</dbReference>
<dbReference type="InterPro" id="IPR009091">
    <property type="entry name" value="RCC1/BLIP-II"/>
</dbReference>
<dbReference type="InterPro" id="IPR000719">
    <property type="entry name" value="Prot_kinase_dom"/>
</dbReference>
<feature type="domain" description="Protein kinase" evidence="3">
    <location>
        <begin position="698"/>
        <end position="1014"/>
    </location>
</feature>
<dbReference type="PANTHER" id="PTHR23084:SF263">
    <property type="entry name" value="MORN REPEAT-CONTAINING PROTEIN 1"/>
    <property type="match status" value="1"/>
</dbReference>
<evidence type="ECO:0000256" key="1">
    <source>
        <dbReference type="ARBA" id="ARBA00022737"/>
    </source>
</evidence>
<dbReference type="EMBL" id="CAXAMM010041140">
    <property type="protein sequence ID" value="CAK9097595.1"/>
    <property type="molecule type" value="Genomic_DNA"/>
</dbReference>
<keyword evidence="2" id="KW-0732">Signal</keyword>
<accession>A0ABP0RBR2</accession>
<protein>
    <submittedName>
        <fullName evidence="4">Serine/threonine-protein kinase CTR1 (Protein CONSTITUTIVE TRIPLE RESPONSE1)</fullName>
    </submittedName>
</protein>
<dbReference type="Gene3D" id="2.130.10.30">
    <property type="entry name" value="Regulator of chromosome condensation 1/beta-lactamase-inhibitor protein II"/>
    <property type="match status" value="1"/>
</dbReference>
<evidence type="ECO:0000313" key="4">
    <source>
        <dbReference type="EMBL" id="CAK9097595.1"/>
    </source>
</evidence>
<reference evidence="4 5" key="1">
    <citation type="submission" date="2024-02" db="EMBL/GenBank/DDBJ databases">
        <authorList>
            <person name="Chen Y."/>
            <person name="Shah S."/>
            <person name="Dougan E. K."/>
            <person name="Thang M."/>
            <person name="Chan C."/>
        </authorList>
    </citation>
    <scope>NUCLEOTIDE SEQUENCE [LARGE SCALE GENOMIC DNA]</scope>
</reference>
<comment type="caution">
    <text evidence="4">The sequence shown here is derived from an EMBL/GenBank/DDBJ whole genome shotgun (WGS) entry which is preliminary data.</text>
</comment>